<dbReference type="EMBL" id="MU853244">
    <property type="protein sequence ID" value="KAK4119858.1"/>
    <property type="molecule type" value="Genomic_DNA"/>
</dbReference>
<evidence type="ECO:0000313" key="1">
    <source>
        <dbReference type="EMBL" id="KAK4119858.1"/>
    </source>
</evidence>
<organism evidence="1 2">
    <name type="scientific">Parathielavia appendiculata</name>
    <dbReference type="NCBI Taxonomy" id="2587402"/>
    <lineage>
        <taxon>Eukaryota</taxon>
        <taxon>Fungi</taxon>
        <taxon>Dikarya</taxon>
        <taxon>Ascomycota</taxon>
        <taxon>Pezizomycotina</taxon>
        <taxon>Sordariomycetes</taxon>
        <taxon>Sordariomycetidae</taxon>
        <taxon>Sordariales</taxon>
        <taxon>Chaetomiaceae</taxon>
        <taxon>Parathielavia</taxon>
    </lineage>
</organism>
<name>A0AAN6Z002_9PEZI</name>
<dbReference type="RefSeq" id="XP_062643631.1">
    <property type="nucleotide sequence ID" value="XM_062796647.1"/>
</dbReference>
<proteinExistence type="predicted"/>
<gene>
    <name evidence="1" type="ORF">N657DRAFT_684167</name>
</gene>
<accession>A0AAN6Z002</accession>
<keyword evidence="2" id="KW-1185">Reference proteome</keyword>
<dbReference type="AlphaFoldDB" id="A0AAN6Z002"/>
<sequence>MALILPPCNPPGDAHTIKDALELHRLFCWGFVLFRCTYRSQENWEKFLARVQGHARERFEQAGLMDVYARMRWTVFEDAAGLDGADIAETSRRFVDWLQRGLGGEKLAGSVVPLFMGGSPRHEFFFARR</sequence>
<comment type="caution">
    <text evidence="1">The sequence shown here is derived from an EMBL/GenBank/DDBJ whole genome shotgun (WGS) entry which is preliminary data.</text>
</comment>
<evidence type="ECO:0000313" key="2">
    <source>
        <dbReference type="Proteomes" id="UP001302602"/>
    </source>
</evidence>
<reference evidence="1" key="1">
    <citation type="journal article" date="2023" name="Mol. Phylogenet. Evol.">
        <title>Genome-scale phylogeny and comparative genomics of the fungal order Sordariales.</title>
        <authorList>
            <person name="Hensen N."/>
            <person name="Bonometti L."/>
            <person name="Westerberg I."/>
            <person name="Brannstrom I.O."/>
            <person name="Guillou S."/>
            <person name="Cros-Aarteil S."/>
            <person name="Calhoun S."/>
            <person name="Haridas S."/>
            <person name="Kuo A."/>
            <person name="Mondo S."/>
            <person name="Pangilinan J."/>
            <person name="Riley R."/>
            <person name="LaButti K."/>
            <person name="Andreopoulos B."/>
            <person name="Lipzen A."/>
            <person name="Chen C."/>
            <person name="Yan M."/>
            <person name="Daum C."/>
            <person name="Ng V."/>
            <person name="Clum A."/>
            <person name="Steindorff A."/>
            <person name="Ohm R.A."/>
            <person name="Martin F."/>
            <person name="Silar P."/>
            <person name="Natvig D.O."/>
            <person name="Lalanne C."/>
            <person name="Gautier V."/>
            <person name="Ament-Velasquez S.L."/>
            <person name="Kruys A."/>
            <person name="Hutchinson M.I."/>
            <person name="Powell A.J."/>
            <person name="Barry K."/>
            <person name="Miller A.N."/>
            <person name="Grigoriev I.V."/>
            <person name="Debuchy R."/>
            <person name="Gladieux P."/>
            <person name="Hiltunen Thoren M."/>
            <person name="Johannesson H."/>
        </authorList>
    </citation>
    <scope>NUCLEOTIDE SEQUENCE</scope>
    <source>
        <strain evidence="1">CBS 731.68</strain>
    </source>
</reference>
<protein>
    <submittedName>
        <fullName evidence="1">Uncharacterized protein</fullName>
    </submittedName>
</protein>
<dbReference type="Proteomes" id="UP001302602">
    <property type="component" value="Unassembled WGS sequence"/>
</dbReference>
<reference evidence="1" key="2">
    <citation type="submission" date="2023-05" db="EMBL/GenBank/DDBJ databases">
        <authorList>
            <consortium name="Lawrence Berkeley National Laboratory"/>
            <person name="Steindorff A."/>
            <person name="Hensen N."/>
            <person name="Bonometti L."/>
            <person name="Westerberg I."/>
            <person name="Brannstrom I.O."/>
            <person name="Guillou S."/>
            <person name="Cros-Aarteil S."/>
            <person name="Calhoun S."/>
            <person name="Haridas S."/>
            <person name="Kuo A."/>
            <person name="Mondo S."/>
            <person name="Pangilinan J."/>
            <person name="Riley R."/>
            <person name="Labutti K."/>
            <person name="Andreopoulos B."/>
            <person name="Lipzen A."/>
            <person name="Chen C."/>
            <person name="Yanf M."/>
            <person name="Daum C."/>
            <person name="Ng V."/>
            <person name="Clum A."/>
            <person name="Ohm R."/>
            <person name="Martin F."/>
            <person name="Silar P."/>
            <person name="Natvig D."/>
            <person name="Lalanne C."/>
            <person name="Gautier V."/>
            <person name="Ament-Velasquez S.L."/>
            <person name="Kruys A."/>
            <person name="Hutchinson M.I."/>
            <person name="Powell A.J."/>
            <person name="Barry K."/>
            <person name="Miller A.N."/>
            <person name="Grigoriev I.V."/>
            <person name="Debuchy R."/>
            <person name="Gladieux P."/>
            <person name="Thoren M.H."/>
            <person name="Johannesson H."/>
        </authorList>
    </citation>
    <scope>NUCLEOTIDE SEQUENCE</scope>
    <source>
        <strain evidence="1">CBS 731.68</strain>
    </source>
</reference>
<dbReference type="GeneID" id="87833415"/>